<dbReference type="GO" id="GO:0005886">
    <property type="term" value="C:plasma membrane"/>
    <property type="evidence" value="ECO:0007669"/>
    <property type="project" value="TreeGrafter"/>
</dbReference>
<evidence type="ECO:0000256" key="9">
    <source>
        <dbReference type="ARBA" id="ARBA00023012"/>
    </source>
</evidence>
<gene>
    <name evidence="15" type="ORF">EPA93_41815</name>
</gene>
<name>A0A4P6K2N3_KTERU</name>
<dbReference type="CDD" id="cd00075">
    <property type="entry name" value="HATPase"/>
    <property type="match status" value="1"/>
</dbReference>
<reference evidence="15 16" key="1">
    <citation type="submission" date="2019-01" db="EMBL/GenBank/DDBJ databases">
        <title>Ktedonosporobacter rubrisoli SCAWS-G2.</title>
        <authorList>
            <person name="Huang Y."/>
            <person name="Yan B."/>
        </authorList>
    </citation>
    <scope>NUCLEOTIDE SEQUENCE [LARGE SCALE GENOMIC DNA]</scope>
    <source>
        <strain evidence="15 16">SCAWS-G2</strain>
    </source>
</reference>
<dbReference type="PROSITE" id="PS50885">
    <property type="entry name" value="HAMP"/>
    <property type="match status" value="1"/>
</dbReference>
<dbReference type="Pfam" id="PF02518">
    <property type="entry name" value="HATPase_c"/>
    <property type="match status" value="1"/>
</dbReference>
<organism evidence="15 16">
    <name type="scientific">Ktedonosporobacter rubrisoli</name>
    <dbReference type="NCBI Taxonomy" id="2509675"/>
    <lineage>
        <taxon>Bacteria</taxon>
        <taxon>Bacillati</taxon>
        <taxon>Chloroflexota</taxon>
        <taxon>Ktedonobacteria</taxon>
        <taxon>Ktedonobacterales</taxon>
        <taxon>Ktedonosporobacteraceae</taxon>
        <taxon>Ktedonosporobacter</taxon>
    </lineage>
</organism>
<keyword evidence="9" id="KW-0902">Two-component regulatory system</keyword>
<dbReference type="InterPro" id="IPR036890">
    <property type="entry name" value="HATPase_C_sf"/>
</dbReference>
<dbReference type="FunFam" id="1.10.287.130:FF:000001">
    <property type="entry name" value="Two-component sensor histidine kinase"/>
    <property type="match status" value="1"/>
</dbReference>
<dbReference type="SUPFAM" id="SSF47384">
    <property type="entry name" value="Homodimeric domain of signal transducing histidine kinase"/>
    <property type="match status" value="1"/>
</dbReference>
<keyword evidence="5" id="KW-0808">Transferase</keyword>
<evidence type="ECO:0000256" key="3">
    <source>
        <dbReference type="ARBA" id="ARBA00012438"/>
    </source>
</evidence>
<dbReference type="AlphaFoldDB" id="A0A4P6K2N3"/>
<evidence type="ECO:0000256" key="8">
    <source>
        <dbReference type="ARBA" id="ARBA00022989"/>
    </source>
</evidence>
<dbReference type="KEGG" id="kbs:EPA93_41815"/>
<dbReference type="PRINTS" id="PR00344">
    <property type="entry name" value="BCTRLSENSOR"/>
</dbReference>
<evidence type="ECO:0000256" key="5">
    <source>
        <dbReference type="ARBA" id="ARBA00022679"/>
    </source>
</evidence>
<comment type="catalytic activity">
    <reaction evidence="1">
        <text>ATP + protein L-histidine = ADP + protein N-phospho-L-histidine.</text>
        <dbReference type="EC" id="2.7.13.3"/>
    </reaction>
</comment>
<dbReference type="InterPro" id="IPR004358">
    <property type="entry name" value="Sig_transdc_His_kin-like_C"/>
</dbReference>
<dbReference type="Pfam" id="PF00512">
    <property type="entry name" value="HisKA"/>
    <property type="match status" value="1"/>
</dbReference>
<evidence type="ECO:0000313" key="16">
    <source>
        <dbReference type="Proteomes" id="UP000290365"/>
    </source>
</evidence>
<evidence type="ECO:0000259" key="13">
    <source>
        <dbReference type="PROSITE" id="PS50109"/>
    </source>
</evidence>
<dbReference type="Gene3D" id="3.30.565.10">
    <property type="entry name" value="Histidine kinase-like ATPase, C-terminal domain"/>
    <property type="match status" value="1"/>
</dbReference>
<accession>A0A4P6K2N3</accession>
<dbReference type="InterPro" id="IPR050428">
    <property type="entry name" value="TCS_sensor_his_kinase"/>
</dbReference>
<dbReference type="SMART" id="SM00387">
    <property type="entry name" value="HATPase_c"/>
    <property type="match status" value="1"/>
</dbReference>
<evidence type="ECO:0000256" key="4">
    <source>
        <dbReference type="ARBA" id="ARBA00022553"/>
    </source>
</evidence>
<proteinExistence type="predicted"/>
<dbReference type="Gene3D" id="6.10.340.10">
    <property type="match status" value="1"/>
</dbReference>
<evidence type="ECO:0000259" key="14">
    <source>
        <dbReference type="PROSITE" id="PS50885"/>
    </source>
</evidence>
<dbReference type="PANTHER" id="PTHR45436">
    <property type="entry name" value="SENSOR HISTIDINE KINASE YKOH"/>
    <property type="match status" value="1"/>
</dbReference>
<feature type="transmembrane region" description="Helical" evidence="12">
    <location>
        <begin position="185"/>
        <end position="212"/>
    </location>
</feature>
<evidence type="ECO:0000256" key="12">
    <source>
        <dbReference type="SAM" id="Phobius"/>
    </source>
</evidence>
<dbReference type="InterPro" id="IPR003660">
    <property type="entry name" value="HAMP_dom"/>
</dbReference>
<dbReference type="GO" id="GO:0000155">
    <property type="term" value="F:phosphorelay sensor kinase activity"/>
    <property type="evidence" value="ECO:0007669"/>
    <property type="project" value="InterPro"/>
</dbReference>
<evidence type="ECO:0000256" key="10">
    <source>
        <dbReference type="ARBA" id="ARBA00023136"/>
    </source>
</evidence>
<dbReference type="InterPro" id="IPR036097">
    <property type="entry name" value="HisK_dim/P_sf"/>
</dbReference>
<feature type="region of interest" description="Disordered" evidence="11">
    <location>
        <begin position="481"/>
        <end position="503"/>
    </location>
</feature>
<keyword evidence="16" id="KW-1185">Reference proteome</keyword>
<evidence type="ECO:0000256" key="2">
    <source>
        <dbReference type="ARBA" id="ARBA00004370"/>
    </source>
</evidence>
<keyword evidence="4" id="KW-0597">Phosphoprotein</keyword>
<dbReference type="PANTHER" id="PTHR45436:SF5">
    <property type="entry name" value="SENSOR HISTIDINE KINASE TRCS"/>
    <property type="match status" value="1"/>
</dbReference>
<keyword evidence="6 12" id="KW-0812">Transmembrane</keyword>
<dbReference type="InterPro" id="IPR003661">
    <property type="entry name" value="HisK_dim/P_dom"/>
</dbReference>
<dbReference type="InterPro" id="IPR003594">
    <property type="entry name" value="HATPase_dom"/>
</dbReference>
<feature type="domain" description="HAMP" evidence="14">
    <location>
        <begin position="206"/>
        <end position="262"/>
    </location>
</feature>
<dbReference type="SMART" id="SM00304">
    <property type="entry name" value="HAMP"/>
    <property type="match status" value="1"/>
</dbReference>
<dbReference type="RefSeq" id="WP_129893241.1">
    <property type="nucleotide sequence ID" value="NZ_CP035758.1"/>
</dbReference>
<dbReference type="CDD" id="cd06225">
    <property type="entry name" value="HAMP"/>
    <property type="match status" value="1"/>
</dbReference>
<evidence type="ECO:0000256" key="11">
    <source>
        <dbReference type="SAM" id="MobiDB-lite"/>
    </source>
</evidence>
<protein>
    <recommendedName>
        <fullName evidence="3">histidine kinase</fullName>
        <ecNumber evidence="3">2.7.13.3</ecNumber>
    </recommendedName>
</protein>
<dbReference type="SUPFAM" id="SSF55874">
    <property type="entry name" value="ATPase domain of HSP90 chaperone/DNA topoisomerase II/histidine kinase"/>
    <property type="match status" value="1"/>
</dbReference>
<evidence type="ECO:0000256" key="7">
    <source>
        <dbReference type="ARBA" id="ARBA00022777"/>
    </source>
</evidence>
<evidence type="ECO:0000313" key="15">
    <source>
        <dbReference type="EMBL" id="QBD82172.1"/>
    </source>
</evidence>
<dbReference type="FunFam" id="3.30.565.10:FF:000006">
    <property type="entry name" value="Sensor histidine kinase WalK"/>
    <property type="match status" value="1"/>
</dbReference>
<dbReference type="EC" id="2.7.13.3" evidence="3"/>
<dbReference type="OrthoDB" id="9786919at2"/>
<dbReference type="CDD" id="cd00082">
    <property type="entry name" value="HisKA"/>
    <property type="match status" value="1"/>
</dbReference>
<feature type="domain" description="Histidine kinase" evidence="13">
    <location>
        <begin position="270"/>
        <end position="501"/>
    </location>
</feature>
<keyword evidence="10 12" id="KW-0472">Membrane</keyword>
<dbReference type="Proteomes" id="UP000290365">
    <property type="component" value="Chromosome"/>
</dbReference>
<comment type="subcellular location">
    <subcellularLocation>
        <location evidence="2">Membrane</location>
    </subcellularLocation>
</comment>
<keyword evidence="7 15" id="KW-0418">Kinase</keyword>
<dbReference type="Gene3D" id="1.10.287.130">
    <property type="match status" value="1"/>
</dbReference>
<evidence type="ECO:0000256" key="6">
    <source>
        <dbReference type="ARBA" id="ARBA00022692"/>
    </source>
</evidence>
<feature type="compositionally biased region" description="Polar residues" evidence="11">
    <location>
        <begin position="481"/>
        <end position="494"/>
    </location>
</feature>
<sequence length="503" mass="55703">MKLVIPLSVRLTLLLMGILALALLTFCQLTYIQAEQRAWQDLDLSLSSRAASVRLGKDLLMKAGQDASIPRLLPGVDTLGRGAISIEVLDSHLQLLATTANQQSSDGSQTQVEHTASSPLPWDIQAIRQLQRQPNKQDVYSTIFYEGQHFRVYTLRNTDFGELHFIQTARTKHDVEQSLAELRLVLWHGSLLVLGLSALGGWLMSWGILVAIRGMTRTARLISAREDLSQRVSYPRLLGSSEFSMLAATLNQMLANLEKAHLRQKRFVADASHELRAPITAIRCNLDLLSRAPDLPPAGMQAALADARDEAERMGRLVNDLLLLAHADSLTPNHSNGYKKSPAQQAIDLDSLLLDIFRQYRPDQRDNVAQSPQRPRLSLQHITPARVCGNADQLKQAIVALVDNALKYTSPEGLVSLSLHTNADYAIVTVSDTGIGISAEDLPHIFERFYRSEQARIRDTRGSGLGLAIVKSILYEHQGSIETESQPGQGSTFRLNIPLQQEE</sequence>
<dbReference type="PROSITE" id="PS50109">
    <property type="entry name" value="HIS_KIN"/>
    <property type="match status" value="1"/>
</dbReference>
<evidence type="ECO:0000256" key="1">
    <source>
        <dbReference type="ARBA" id="ARBA00000085"/>
    </source>
</evidence>
<dbReference type="EMBL" id="CP035758">
    <property type="protein sequence ID" value="QBD82172.1"/>
    <property type="molecule type" value="Genomic_DNA"/>
</dbReference>
<dbReference type="InterPro" id="IPR005467">
    <property type="entry name" value="His_kinase_dom"/>
</dbReference>
<keyword evidence="8 12" id="KW-1133">Transmembrane helix</keyword>
<dbReference type="SMART" id="SM00388">
    <property type="entry name" value="HisKA"/>
    <property type="match status" value="1"/>
</dbReference>